<dbReference type="Proteomes" id="UP001205861">
    <property type="component" value="Unassembled WGS sequence"/>
</dbReference>
<keyword evidence="1" id="KW-0732">Signal</keyword>
<evidence type="ECO:0008006" key="4">
    <source>
        <dbReference type="Google" id="ProtNLM"/>
    </source>
</evidence>
<proteinExistence type="predicted"/>
<organism evidence="2 3">
    <name type="scientific">Massilia solisilvae</name>
    <dbReference type="NCBI Taxonomy" id="1811225"/>
    <lineage>
        <taxon>Bacteria</taxon>
        <taxon>Pseudomonadati</taxon>
        <taxon>Pseudomonadota</taxon>
        <taxon>Betaproteobacteria</taxon>
        <taxon>Burkholderiales</taxon>
        <taxon>Oxalobacteraceae</taxon>
        <taxon>Telluria group</taxon>
        <taxon>Massilia</taxon>
    </lineage>
</organism>
<sequence>MILPRLLLAALLAGATSACLAQAAAAPATQPRFEPPVRVPADIASFFTGEWSGRGQFASGRPIEADVSFHPELDGQWLQYRHTDRAPNKYKALGMWGIETASHKLVMTLNDSSGTARTFTSDGWAGGALAFARTVSREPLREERFTFSRLSDNSFGMVFEVRADDKPWRMIDQLVFDRVAPAGR</sequence>
<feature type="chain" id="PRO_5045248818" description="DUF1579 domain-containing protein" evidence="1">
    <location>
        <begin position="24"/>
        <end position="184"/>
    </location>
</feature>
<keyword evidence="3" id="KW-1185">Reference proteome</keyword>
<name>A0ABT2BQN9_9BURK</name>
<feature type="signal peptide" evidence="1">
    <location>
        <begin position="1"/>
        <end position="23"/>
    </location>
</feature>
<accession>A0ABT2BQN9</accession>
<evidence type="ECO:0000256" key="1">
    <source>
        <dbReference type="SAM" id="SignalP"/>
    </source>
</evidence>
<evidence type="ECO:0000313" key="3">
    <source>
        <dbReference type="Proteomes" id="UP001205861"/>
    </source>
</evidence>
<comment type="caution">
    <text evidence="2">The sequence shown here is derived from an EMBL/GenBank/DDBJ whole genome shotgun (WGS) entry which is preliminary data.</text>
</comment>
<reference evidence="2 3" key="1">
    <citation type="submission" date="2022-08" db="EMBL/GenBank/DDBJ databases">
        <title>Reclassification of Massilia species as members of the genera Telluria, Duganella, Pseudoduganella, Mokoshia gen. nov. and Zemynaea gen. nov. using orthogonal and non-orthogonal genome-based approaches.</title>
        <authorList>
            <person name="Bowman J.P."/>
        </authorList>
    </citation>
    <scope>NUCLEOTIDE SEQUENCE [LARGE SCALE GENOMIC DNA]</scope>
    <source>
        <strain evidence="2 3">JCM 31607</strain>
    </source>
</reference>
<dbReference type="RefSeq" id="WP_258858369.1">
    <property type="nucleotide sequence ID" value="NZ_JANUGV010000009.1"/>
</dbReference>
<dbReference type="EMBL" id="JANUGV010000009">
    <property type="protein sequence ID" value="MCS0610832.1"/>
    <property type="molecule type" value="Genomic_DNA"/>
</dbReference>
<evidence type="ECO:0000313" key="2">
    <source>
        <dbReference type="EMBL" id="MCS0610832.1"/>
    </source>
</evidence>
<gene>
    <name evidence="2" type="ORF">NX773_21915</name>
</gene>
<protein>
    <recommendedName>
        <fullName evidence="4">DUF1579 domain-containing protein</fullName>
    </recommendedName>
</protein>
<dbReference type="PROSITE" id="PS51257">
    <property type="entry name" value="PROKAR_LIPOPROTEIN"/>
    <property type="match status" value="1"/>
</dbReference>